<dbReference type="STRING" id="442562.Rumeso_03192"/>
<dbReference type="OrthoDB" id="9809646at2"/>
<feature type="domain" description="Cation efflux protein transmembrane" evidence="8">
    <location>
        <begin position="52"/>
        <end position="243"/>
    </location>
</feature>
<dbReference type="PANTHER" id="PTHR11562">
    <property type="entry name" value="CATION EFFLUX PROTEIN/ ZINC TRANSPORTER"/>
    <property type="match status" value="1"/>
</dbReference>
<dbReference type="Pfam" id="PF01545">
    <property type="entry name" value="Cation_efflux"/>
    <property type="match status" value="1"/>
</dbReference>
<organism evidence="9 10">
    <name type="scientific">Rubellimicrobium mesophilum DSM 19309</name>
    <dbReference type="NCBI Taxonomy" id="442562"/>
    <lineage>
        <taxon>Bacteria</taxon>
        <taxon>Pseudomonadati</taxon>
        <taxon>Pseudomonadota</taxon>
        <taxon>Alphaproteobacteria</taxon>
        <taxon>Rhodobacterales</taxon>
        <taxon>Roseobacteraceae</taxon>
        <taxon>Rubellimicrobium</taxon>
    </lineage>
</organism>
<dbReference type="InterPro" id="IPR050681">
    <property type="entry name" value="CDF/SLC30A"/>
</dbReference>
<comment type="subcellular location">
    <subcellularLocation>
        <location evidence="1">Membrane</location>
        <topology evidence="1">Multi-pass membrane protein</topology>
    </subcellularLocation>
</comment>
<dbReference type="RefSeq" id="WP_037279918.1">
    <property type="nucleotide sequence ID" value="NZ_KK088566.1"/>
</dbReference>
<dbReference type="AlphaFoldDB" id="A0A017HLP0"/>
<evidence type="ECO:0000256" key="5">
    <source>
        <dbReference type="ARBA" id="ARBA00023136"/>
    </source>
</evidence>
<feature type="transmembrane region" description="Helical" evidence="7">
    <location>
        <begin position="185"/>
        <end position="212"/>
    </location>
</feature>
<dbReference type="GO" id="GO:0005886">
    <property type="term" value="C:plasma membrane"/>
    <property type="evidence" value="ECO:0007669"/>
    <property type="project" value="TreeGrafter"/>
</dbReference>
<keyword evidence="3" id="KW-0862">Zinc</keyword>
<evidence type="ECO:0000259" key="8">
    <source>
        <dbReference type="Pfam" id="PF01545"/>
    </source>
</evidence>
<dbReference type="HOGENOM" id="CLU_013430_0_0_5"/>
<dbReference type="InterPro" id="IPR058533">
    <property type="entry name" value="Cation_efflux_TM"/>
</dbReference>
<feature type="compositionally biased region" description="Basic and acidic residues" evidence="6">
    <location>
        <begin position="24"/>
        <end position="34"/>
    </location>
</feature>
<keyword evidence="2 7" id="KW-0812">Transmembrane</keyword>
<feature type="transmembrane region" description="Helical" evidence="7">
    <location>
        <begin position="119"/>
        <end position="138"/>
    </location>
</feature>
<feature type="compositionally biased region" description="Basic and acidic residues" evidence="6">
    <location>
        <begin position="1"/>
        <end position="16"/>
    </location>
</feature>
<keyword evidence="3" id="KW-0813">Transport</keyword>
<sequence length="325" mass="34359">MSAHPHDHAPHAHGTPDHVAPAQEDGHAGHDHGHMTMRHAHAHDHHGDERRLLLALLLTGGFMVAEAVAGVLSGSLALLADAGHMLTDSAALALSWWAARVAKRPATPERSFGHHRFQVLAALVNGSALIVVALWIVVEAVRRLAEPVEVLGGTMLAVAVLGLLVNAGAFGLLHGGSQENLNIRGAVLHVLGDMLGSVGAIVAAGVILATGWTPIDPLLSVLVAVLILRSAWVLAGQAWHILMEGTPEGFDPKAISADLVENVPGVVQVDHVHLWSLTPERPLVTLDARITPGTDHESALHALRERLVQAHGLRHATIEVSRREA</sequence>
<evidence type="ECO:0000313" key="9">
    <source>
        <dbReference type="EMBL" id="EYD75281.1"/>
    </source>
</evidence>
<evidence type="ECO:0000256" key="3">
    <source>
        <dbReference type="ARBA" id="ARBA00022906"/>
    </source>
</evidence>
<comment type="caution">
    <text evidence="9">The sequence shown here is derived from an EMBL/GenBank/DDBJ whole genome shotgun (WGS) entry which is preliminary data.</text>
</comment>
<dbReference type="PANTHER" id="PTHR11562:SF17">
    <property type="entry name" value="RE54080P-RELATED"/>
    <property type="match status" value="1"/>
</dbReference>
<gene>
    <name evidence="9" type="ORF">Rumeso_03192</name>
</gene>
<keyword evidence="10" id="KW-1185">Reference proteome</keyword>
<dbReference type="InterPro" id="IPR027469">
    <property type="entry name" value="Cation_efflux_TMD_sf"/>
</dbReference>
<keyword evidence="3" id="KW-0864">Zinc transport</keyword>
<dbReference type="Gene3D" id="1.20.1510.10">
    <property type="entry name" value="Cation efflux protein transmembrane domain"/>
    <property type="match status" value="1"/>
</dbReference>
<name>A0A017HLP0_9RHOB</name>
<dbReference type="Proteomes" id="UP000019666">
    <property type="component" value="Unassembled WGS sequence"/>
</dbReference>
<dbReference type="EMBL" id="AOSK01000089">
    <property type="protein sequence ID" value="EYD75281.1"/>
    <property type="molecule type" value="Genomic_DNA"/>
</dbReference>
<dbReference type="PATRIC" id="fig|442562.3.peg.3140"/>
<evidence type="ECO:0000256" key="6">
    <source>
        <dbReference type="SAM" id="MobiDB-lite"/>
    </source>
</evidence>
<feature type="region of interest" description="Disordered" evidence="6">
    <location>
        <begin position="1"/>
        <end position="34"/>
    </location>
</feature>
<dbReference type="SUPFAM" id="SSF161111">
    <property type="entry name" value="Cation efflux protein transmembrane domain-like"/>
    <property type="match status" value="1"/>
</dbReference>
<reference evidence="9 10" key="1">
    <citation type="submission" date="2013-02" db="EMBL/GenBank/DDBJ databases">
        <authorList>
            <person name="Fiebig A."/>
            <person name="Goeker M."/>
            <person name="Klenk H.-P.P."/>
        </authorList>
    </citation>
    <scope>NUCLEOTIDE SEQUENCE [LARGE SCALE GENOMIC DNA]</scope>
    <source>
        <strain evidence="9 10">DSM 19309</strain>
    </source>
</reference>
<feature type="transmembrane region" description="Helical" evidence="7">
    <location>
        <begin position="52"/>
        <end position="72"/>
    </location>
</feature>
<feature type="transmembrane region" description="Helical" evidence="7">
    <location>
        <begin position="150"/>
        <end position="173"/>
    </location>
</feature>
<evidence type="ECO:0000313" key="10">
    <source>
        <dbReference type="Proteomes" id="UP000019666"/>
    </source>
</evidence>
<evidence type="ECO:0000256" key="7">
    <source>
        <dbReference type="SAM" id="Phobius"/>
    </source>
</evidence>
<evidence type="ECO:0000256" key="2">
    <source>
        <dbReference type="ARBA" id="ARBA00022692"/>
    </source>
</evidence>
<feature type="transmembrane region" description="Helical" evidence="7">
    <location>
        <begin position="218"/>
        <end position="235"/>
    </location>
</feature>
<accession>A0A017HLP0</accession>
<protein>
    <submittedName>
        <fullName evidence="9">Cobalt-zinc-cadmium resistance protein CzcD</fullName>
    </submittedName>
</protein>
<keyword evidence="5 7" id="KW-0472">Membrane</keyword>
<proteinExistence type="predicted"/>
<evidence type="ECO:0000256" key="1">
    <source>
        <dbReference type="ARBA" id="ARBA00004141"/>
    </source>
</evidence>
<dbReference type="GO" id="GO:0005385">
    <property type="term" value="F:zinc ion transmembrane transporter activity"/>
    <property type="evidence" value="ECO:0007669"/>
    <property type="project" value="TreeGrafter"/>
</dbReference>
<dbReference type="NCBIfam" id="TIGR01297">
    <property type="entry name" value="CDF"/>
    <property type="match status" value="1"/>
</dbReference>
<evidence type="ECO:0000256" key="4">
    <source>
        <dbReference type="ARBA" id="ARBA00022989"/>
    </source>
</evidence>
<keyword evidence="4 7" id="KW-1133">Transmembrane helix</keyword>
<dbReference type="InterPro" id="IPR002524">
    <property type="entry name" value="Cation_efflux"/>
</dbReference>
<keyword evidence="3" id="KW-0406">Ion transport</keyword>